<dbReference type="Proteomes" id="UP000199315">
    <property type="component" value="Unassembled WGS sequence"/>
</dbReference>
<accession>A0A1D3TRS7</accession>
<evidence type="ECO:0000313" key="2">
    <source>
        <dbReference type="Proteomes" id="UP000199315"/>
    </source>
</evidence>
<name>A0A1D3TRS7_9FIRM</name>
<protein>
    <submittedName>
        <fullName evidence="1">Uncharacterized protein</fullName>
    </submittedName>
</protein>
<evidence type="ECO:0000313" key="1">
    <source>
        <dbReference type="EMBL" id="SCP96426.1"/>
    </source>
</evidence>
<proteinExistence type="predicted"/>
<gene>
    <name evidence="1" type="ORF">SAMN05421730_1004185</name>
</gene>
<sequence length="291" mass="33089">MHSYLRAIGFNMKKKKEIEEIVKEVIKAPASIKTARINEDVEITQISKNFSERVGLTLVGEYNESNEFIMDYYYPYFNGSGVTTSEDVVVEKHSDKESYAGVCDEMKVGVSLIFYLQDVAEYMNGRREGSMSKQNTAVTLSGLSLSGKIILPISKNEEQKINYKEASVNRSHLIAAARQGDEEAIESLTLEDIDTYTQISRRIMHEDVFTLVDTYFMPYGIECEQYSVMGEILDYSLVKNSMTGAEIYMLSIECNEMIFDVCINKEDILGEPAVGRRFKGVIWMQGKIDFM</sequence>
<dbReference type="AlphaFoldDB" id="A0A1D3TRS7"/>
<organism evidence="1 2">
    <name type="scientific">Anaerobium acetethylicum</name>
    <dbReference type="NCBI Taxonomy" id="1619234"/>
    <lineage>
        <taxon>Bacteria</taxon>
        <taxon>Bacillati</taxon>
        <taxon>Bacillota</taxon>
        <taxon>Clostridia</taxon>
        <taxon>Lachnospirales</taxon>
        <taxon>Lachnospiraceae</taxon>
        <taxon>Anaerobium</taxon>
    </lineage>
</organism>
<dbReference type="Pfam" id="PF12997">
    <property type="entry name" value="DUF3881"/>
    <property type="match status" value="1"/>
</dbReference>
<reference evidence="1 2" key="1">
    <citation type="submission" date="2016-09" db="EMBL/GenBank/DDBJ databases">
        <authorList>
            <person name="Capua I."/>
            <person name="De Benedictis P."/>
            <person name="Joannis T."/>
            <person name="Lombin L.H."/>
            <person name="Cattoli G."/>
        </authorList>
    </citation>
    <scope>NUCLEOTIDE SEQUENCE [LARGE SCALE GENOMIC DNA]</scope>
    <source>
        <strain evidence="1 2">GluBS11</strain>
    </source>
</reference>
<dbReference type="OrthoDB" id="9774037at2"/>
<keyword evidence="2" id="KW-1185">Reference proteome</keyword>
<dbReference type="EMBL" id="FMKA01000004">
    <property type="protein sequence ID" value="SCP96426.1"/>
    <property type="molecule type" value="Genomic_DNA"/>
</dbReference>
<dbReference type="InterPro" id="IPR024541">
    <property type="entry name" value="DUF3881"/>
</dbReference>
<dbReference type="STRING" id="1619234.SAMN05421730_1004185"/>